<evidence type="ECO:0000313" key="2">
    <source>
        <dbReference type="EMBL" id="RDW57610.1"/>
    </source>
</evidence>
<proteinExistence type="predicted"/>
<evidence type="ECO:0000259" key="1">
    <source>
        <dbReference type="Pfam" id="PF01636"/>
    </source>
</evidence>
<dbReference type="Pfam" id="PF01636">
    <property type="entry name" value="APH"/>
    <property type="match status" value="1"/>
</dbReference>
<dbReference type="EMBL" id="PDLM01000019">
    <property type="protein sequence ID" value="RDW57610.1"/>
    <property type="molecule type" value="Genomic_DNA"/>
</dbReference>
<dbReference type="InterPro" id="IPR011009">
    <property type="entry name" value="Kinase-like_dom_sf"/>
</dbReference>
<dbReference type="AlphaFoldDB" id="A0A3D8Q7G9"/>
<name>A0A3D8Q7G9_9HELO</name>
<comment type="caution">
    <text evidence="2">The sequence shown here is derived from an EMBL/GenBank/DDBJ whole genome shotgun (WGS) entry which is preliminary data.</text>
</comment>
<dbReference type="SUPFAM" id="SSF56112">
    <property type="entry name" value="Protein kinase-like (PK-like)"/>
    <property type="match status" value="1"/>
</dbReference>
<keyword evidence="3" id="KW-1185">Reference proteome</keyword>
<feature type="domain" description="Aminoglycoside phosphotransferase" evidence="1">
    <location>
        <begin position="171"/>
        <end position="311"/>
    </location>
</feature>
<reference evidence="2 3" key="1">
    <citation type="journal article" date="2018" name="IMA Fungus">
        <title>IMA Genome-F 9: Draft genome sequence of Annulohypoxylon stygium, Aspergillus mulundensis, Berkeleyomyces basicola (syn. Thielaviopsis basicola), Ceratocystis smalleyi, two Cercospora beticola strains, Coleophoma cylindrospora, Fusarium fracticaudum, Phialophora cf. hyalina, and Morchella septimelata.</title>
        <authorList>
            <person name="Wingfield B.D."/>
            <person name="Bills G.F."/>
            <person name="Dong Y."/>
            <person name="Huang W."/>
            <person name="Nel W.J."/>
            <person name="Swalarsk-Parry B.S."/>
            <person name="Vaghefi N."/>
            <person name="Wilken P.M."/>
            <person name="An Z."/>
            <person name="de Beer Z.W."/>
            <person name="De Vos L."/>
            <person name="Chen L."/>
            <person name="Duong T.A."/>
            <person name="Gao Y."/>
            <person name="Hammerbacher A."/>
            <person name="Kikkert J.R."/>
            <person name="Li Y."/>
            <person name="Li H."/>
            <person name="Li K."/>
            <person name="Li Q."/>
            <person name="Liu X."/>
            <person name="Ma X."/>
            <person name="Naidoo K."/>
            <person name="Pethybridge S.J."/>
            <person name="Sun J."/>
            <person name="Steenkamp E.T."/>
            <person name="van der Nest M.A."/>
            <person name="van Wyk S."/>
            <person name="Wingfield M.J."/>
            <person name="Xiong C."/>
            <person name="Yue Q."/>
            <person name="Zhang X."/>
        </authorList>
    </citation>
    <scope>NUCLEOTIDE SEQUENCE [LARGE SCALE GENOMIC DNA]</scope>
    <source>
        <strain evidence="2 3">BP6252</strain>
    </source>
</reference>
<gene>
    <name evidence="2" type="ORF">BP6252_13692</name>
</gene>
<dbReference type="InterPro" id="IPR002575">
    <property type="entry name" value="Aminoglycoside_PTrfase"/>
</dbReference>
<dbReference type="Gene3D" id="3.90.1200.10">
    <property type="match status" value="1"/>
</dbReference>
<accession>A0A3D8Q7G9</accession>
<dbReference type="OrthoDB" id="25129at2759"/>
<organism evidence="2 3">
    <name type="scientific">Coleophoma cylindrospora</name>
    <dbReference type="NCBI Taxonomy" id="1849047"/>
    <lineage>
        <taxon>Eukaryota</taxon>
        <taxon>Fungi</taxon>
        <taxon>Dikarya</taxon>
        <taxon>Ascomycota</taxon>
        <taxon>Pezizomycotina</taxon>
        <taxon>Leotiomycetes</taxon>
        <taxon>Helotiales</taxon>
        <taxon>Dermateaceae</taxon>
        <taxon>Coleophoma</taxon>
    </lineage>
</organism>
<sequence>MTPLKQAEEDVVSAQVLQQLSQTPYACSSLTQLPSRPANFVYRGVLAQPFTTARSIIIKYSTDLVASNHDFPLDVTRSVIIDSSPRPDLDAKHTFSVKLSVFFEQKSMLTSLADFSSPTTTSTVIKAPHLYLFDREAHIQILEDFTDTAGFKSILFGPNADSLLPQSSPAIIGRRLGSWLRAFHVWASAPEQAALRAQMLQHDPMRRFKYLLTYDGFLSVLEDYPELLDGHKKTLETIRDVMAAEFEKPPTEEDENWGLIHGDFWSGNILLPTTPWREPPLLGGTNKVFIIDWEFAQFGHRSYDLGQIVGDLYERKVFNNVDTAMSVMEGVISCYGELSDEMAFRTAIHIGVHLIGWHNRRPQKGPWMATPEGIVAGLTVGRDFIIKGWKKDRKFFAGTALASLFAAK</sequence>
<evidence type="ECO:0000313" key="3">
    <source>
        <dbReference type="Proteomes" id="UP000256645"/>
    </source>
</evidence>
<dbReference type="Proteomes" id="UP000256645">
    <property type="component" value="Unassembled WGS sequence"/>
</dbReference>
<dbReference type="STRING" id="1849047.A0A3D8Q7G9"/>
<protein>
    <recommendedName>
        <fullName evidence="1">Aminoglycoside phosphotransferase domain-containing protein</fullName>
    </recommendedName>
</protein>